<name>A0A926IIP4_9FIRM</name>
<dbReference type="Pfam" id="PF04984">
    <property type="entry name" value="Phage_sheath_1"/>
    <property type="match status" value="1"/>
</dbReference>
<evidence type="ECO:0000256" key="1">
    <source>
        <dbReference type="ARBA" id="ARBA00008005"/>
    </source>
</evidence>
<feature type="domain" description="Tail sheath protein subtilisin-like" evidence="2">
    <location>
        <begin position="168"/>
        <end position="313"/>
    </location>
</feature>
<dbReference type="Gene3D" id="2.60.40.4290">
    <property type="match status" value="1"/>
</dbReference>
<evidence type="ECO:0000259" key="4">
    <source>
        <dbReference type="Pfam" id="PF17482"/>
    </source>
</evidence>
<feature type="domain" description="Phage tail sheath protein-like beta-sandwich" evidence="3">
    <location>
        <begin position="83"/>
        <end position="167"/>
    </location>
</feature>
<dbReference type="InterPro" id="IPR020287">
    <property type="entry name" value="Tail_sheath_C"/>
</dbReference>
<feature type="domain" description="Tail sheath protein Gp18-like" evidence="5">
    <location>
        <begin position="26"/>
        <end position="80"/>
    </location>
</feature>
<keyword evidence="7" id="KW-1185">Reference proteome</keyword>
<dbReference type="Proteomes" id="UP000623678">
    <property type="component" value="Unassembled WGS sequence"/>
</dbReference>
<dbReference type="Gene3D" id="3.40.50.11790">
    <property type="match status" value="1"/>
</dbReference>
<proteinExistence type="inferred from homology"/>
<dbReference type="InterPro" id="IPR035326">
    <property type="entry name" value="Beta_sandwich_Seath"/>
</dbReference>
<organism evidence="6 7">
    <name type="scientific">Youxingia wuxianensis</name>
    <dbReference type="NCBI Taxonomy" id="2763678"/>
    <lineage>
        <taxon>Bacteria</taxon>
        <taxon>Bacillati</taxon>
        <taxon>Bacillota</taxon>
        <taxon>Clostridia</taxon>
        <taxon>Eubacteriales</taxon>
        <taxon>Oscillospiraceae</taxon>
        <taxon>Youxingia</taxon>
    </lineage>
</organism>
<sequence length="422" mass="45529">MINRIIPGVSVETIAGEREASLGVVGVVTMPMELNWGDQVITIRKGMDTTTVLGYKLYDTALKLVNEVMNYANQLIIYRLNIGAKAQATLASGVTAKAVYTGTRGNDISVSVASADSKFTVTTYLDSVEMDKQVISDVSDFKTNDFIEITGSGTLETATATLTGGTNGTVAAANYDNYFTEIQKHDYNVMAYTGTDSSISAKIVNFIQSQRDNGTMVQAVMSGSDFDNEGIINNTIGGKTTNYDLTAAEACATMAGIQAKQGVTGSATYFNVIGWNDVSSRLTKLQMESKTQDGEILFVYKYGGVVVLYDINSLTTTTDAKPEDFKKNLVIRTLDKYSMDLQKLLDTKAIGKIRNSVDGRNQIKGLISDMTVKNYLNIGAIEDFTASDITVEMGSARDSIIATVGIKVVDTVDKIYITVTAL</sequence>
<gene>
    <name evidence="6" type="ORF">H8705_13405</name>
</gene>
<accession>A0A926IIP4</accession>
<evidence type="ECO:0000313" key="6">
    <source>
        <dbReference type="EMBL" id="MBC8586576.1"/>
    </source>
</evidence>
<evidence type="ECO:0000313" key="7">
    <source>
        <dbReference type="Proteomes" id="UP000623678"/>
    </source>
</evidence>
<dbReference type="Gene3D" id="3.30.360.90">
    <property type="match status" value="1"/>
</dbReference>
<dbReference type="Pfam" id="PF17482">
    <property type="entry name" value="Phage_sheath_1C"/>
    <property type="match status" value="1"/>
</dbReference>
<evidence type="ECO:0000259" key="2">
    <source>
        <dbReference type="Pfam" id="PF04984"/>
    </source>
</evidence>
<evidence type="ECO:0000259" key="3">
    <source>
        <dbReference type="Pfam" id="PF17481"/>
    </source>
</evidence>
<dbReference type="InterPro" id="IPR054564">
    <property type="entry name" value="Gp18_domIII_N"/>
</dbReference>
<dbReference type="Pfam" id="PF22671">
    <property type="entry name" value="Gp18_domIII_N"/>
    <property type="match status" value="1"/>
</dbReference>
<comment type="caution">
    <text evidence="6">The sequence shown here is derived from an EMBL/GenBank/DDBJ whole genome shotgun (WGS) entry which is preliminary data.</text>
</comment>
<dbReference type="AlphaFoldDB" id="A0A926IIP4"/>
<dbReference type="InterPro" id="IPR035089">
    <property type="entry name" value="Phage_sheath_subtilisin"/>
</dbReference>
<dbReference type="Gene3D" id="3.30.1370.220">
    <property type="match status" value="1"/>
</dbReference>
<feature type="domain" description="Tail sheath protein C-terminal" evidence="4">
    <location>
        <begin position="321"/>
        <end position="420"/>
    </location>
</feature>
<dbReference type="Gene3D" id="3.30.1490.360">
    <property type="match status" value="1"/>
</dbReference>
<dbReference type="Pfam" id="PF17481">
    <property type="entry name" value="Phage_sheath_domII"/>
    <property type="match status" value="1"/>
</dbReference>
<dbReference type="EMBL" id="JACRTD010000017">
    <property type="protein sequence ID" value="MBC8586576.1"/>
    <property type="molecule type" value="Genomic_DNA"/>
</dbReference>
<comment type="similarity">
    <text evidence="1">Belongs to the myoviridae tail sheath protein family.</text>
</comment>
<dbReference type="RefSeq" id="WP_262396295.1">
    <property type="nucleotide sequence ID" value="NZ_JACRTD010000017.1"/>
</dbReference>
<protein>
    <submittedName>
        <fullName evidence="6">Phage tail sheath subtilisin-like domain-containing protein</fullName>
    </submittedName>
</protein>
<reference evidence="6" key="1">
    <citation type="submission" date="2020-08" db="EMBL/GenBank/DDBJ databases">
        <title>Genome public.</title>
        <authorList>
            <person name="Liu C."/>
            <person name="Sun Q."/>
        </authorList>
    </citation>
    <scope>NUCLEOTIDE SEQUENCE</scope>
    <source>
        <strain evidence="6">NSJ-64</strain>
    </source>
</reference>
<evidence type="ECO:0000259" key="5">
    <source>
        <dbReference type="Pfam" id="PF22671"/>
    </source>
</evidence>